<evidence type="ECO:0000256" key="4">
    <source>
        <dbReference type="ARBA" id="ARBA00022485"/>
    </source>
</evidence>
<comment type="pathway">
    <text evidence="2">Cofactor biosynthesis; molybdopterin biosynthesis.</text>
</comment>
<dbReference type="Proteomes" id="UP000095280">
    <property type="component" value="Unplaced"/>
</dbReference>
<dbReference type="UniPathway" id="UPA00344"/>
<dbReference type="InterPro" id="IPR050105">
    <property type="entry name" value="MoCo_biosynth_MoaA/MoaC"/>
</dbReference>
<dbReference type="PANTHER" id="PTHR22960:SF0">
    <property type="entry name" value="MOLYBDENUM COFACTOR BIOSYNTHESIS PROTEIN 1"/>
    <property type="match status" value="1"/>
</dbReference>
<feature type="domain" description="Radical SAM core" evidence="14">
    <location>
        <begin position="54"/>
        <end position="283"/>
    </location>
</feature>
<dbReference type="PROSITE" id="PS51918">
    <property type="entry name" value="RADICAL_SAM"/>
    <property type="match status" value="1"/>
</dbReference>
<keyword evidence="15" id="KW-1185">Reference proteome</keyword>
<dbReference type="InterPro" id="IPR007197">
    <property type="entry name" value="rSAM"/>
</dbReference>
<dbReference type="SFLD" id="SFLDG01067">
    <property type="entry name" value="SPASM/twitch_domain_containing"/>
    <property type="match status" value="1"/>
</dbReference>
<dbReference type="Pfam" id="PF06463">
    <property type="entry name" value="Mob_synth_C"/>
    <property type="match status" value="1"/>
</dbReference>
<protein>
    <recommendedName>
        <fullName evidence="3">GTP 3',8-cyclase</fullName>
        <ecNumber evidence="3">4.1.99.22</ecNumber>
    </recommendedName>
</protein>
<dbReference type="AlphaFoldDB" id="A0A1I8H987"/>
<dbReference type="CDD" id="cd21117">
    <property type="entry name" value="Twitch_MoaA"/>
    <property type="match status" value="1"/>
</dbReference>
<dbReference type="InterPro" id="IPR010505">
    <property type="entry name" value="MoaA_twitch"/>
</dbReference>
<dbReference type="InterPro" id="IPR013785">
    <property type="entry name" value="Aldolase_TIM"/>
</dbReference>
<dbReference type="GO" id="GO:0046872">
    <property type="term" value="F:metal ion binding"/>
    <property type="evidence" value="ECO:0007669"/>
    <property type="project" value="UniProtKB-KW"/>
</dbReference>
<evidence type="ECO:0000256" key="6">
    <source>
        <dbReference type="ARBA" id="ARBA00022723"/>
    </source>
</evidence>
<evidence type="ECO:0000256" key="5">
    <source>
        <dbReference type="ARBA" id="ARBA00022691"/>
    </source>
</evidence>
<dbReference type="GO" id="GO:0061799">
    <property type="term" value="F:cyclic pyranopterin monophosphate synthase activity"/>
    <property type="evidence" value="ECO:0007669"/>
    <property type="project" value="TreeGrafter"/>
</dbReference>
<evidence type="ECO:0000259" key="14">
    <source>
        <dbReference type="PROSITE" id="PS51918"/>
    </source>
</evidence>
<evidence type="ECO:0000256" key="1">
    <source>
        <dbReference type="ARBA" id="ARBA00001966"/>
    </source>
</evidence>
<dbReference type="Gene3D" id="3.20.20.70">
    <property type="entry name" value="Aldolase class I"/>
    <property type="match status" value="1"/>
</dbReference>
<dbReference type="PANTHER" id="PTHR22960">
    <property type="entry name" value="MOLYBDOPTERIN COFACTOR SYNTHESIS PROTEIN A"/>
    <property type="match status" value="1"/>
</dbReference>
<keyword evidence="12" id="KW-0456">Lyase</keyword>
<keyword evidence="11" id="KW-0501">Molybdenum cofactor biosynthesis</keyword>
<dbReference type="NCBIfam" id="TIGR02666">
    <property type="entry name" value="moaA"/>
    <property type="match status" value="1"/>
</dbReference>
<dbReference type="InterPro" id="IPR006638">
    <property type="entry name" value="Elp3/MiaA/NifB-like_rSAM"/>
</dbReference>
<dbReference type="InterPro" id="IPR040064">
    <property type="entry name" value="MoaA-like"/>
</dbReference>
<dbReference type="GO" id="GO:0061798">
    <property type="term" value="F:GTP 3',8'-cyclase activity"/>
    <property type="evidence" value="ECO:0007669"/>
    <property type="project" value="UniProtKB-EC"/>
</dbReference>
<evidence type="ECO:0000256" key="9">
    <source>
        <dbReference type="ARBA" id="ARBA00023014"/>
    </source>
</evidence>
<evidence type="ECO:0000313" key="16">
    <source>
        <dbReference type="WBParaSite" id="maker-uti_cns_0005023-snap-gene-0.4-mRNA-1"/>
    </source>
</evidence>
<sequence>ILHLFQTCKFTIAMSLSKTMACNISRRMYSAVQSTTQVPQQAATERTADPLTDRFKRRHTYLRISLAEKCNLRCQYCMPAEGVSLTPSKSLLTSTEISRLARAFVSWGVRKVRLTGGEPLLRADLLDIVAGLNELRSQGLQSIGITTNGILLQRQARALRQAGLDALNVSCDTLVPGKFELVTRRRGWDRVWSGVRHALDSGFPIVKINCVAMRGFNDDELVDFVRLTLDHAYDVRFIEYMPFDGNRWSTRKMLPYAEMLDRIRVEFPNIERLPDEPNHVSKAWKVPGARGRVGFISSMTQHFCAVCNRVRVTADGNFKVCLHGGSEVSLRDAIRSGATDDELKQIVSDSLQRKKAQHAGMETLSKLKNRPMILIGG</sequence>
<evidence type="ECO:0000313" key="15">
    <source>
        <dbReference type="Proteomes" id="UP000095280"/>
    </source>
</evidence>
<keyword evidence="6" id="KW-0479">Metal-binding</keyword>
<name>A0A1I8H987_9PLAT</name>
<dbReference type="CDD" id="cd01335">
    <property type="entry name" value="Radical_SAM"/>
    <property type="match status" value="1"/>
</dbReference>
<dbReference type="WBParaSite" id="maker-uti_cns_0005411-snap-gene-0.11-mRNA-1">
    <property type="protein sequence ID" value="maker-uti_cns_0005411-snap-gene-0.11-mRNA-1"/>
    <property type="gene ID" value="maker-uti_cns_0005411-snap-gene-0.11"/>
</dbReference>
<dbReference type="HAMAP" id="MF_01225_B">
    <property type="entry name" value="MoaA_B"/>
    <property type="match status" value="1"/>
</dbReference>
<dbReference type="Pfam" id="PF04055">
    <property type="entry name" value="Radical_SAM"/>
    <property type="match status" value="1"/>
</dbReference>
<dbReference type="InterPro" id="IPR000385">
    <property type="entry name" value="MoaA_NifB_PqqE_Fe-S-bd_CS"/>
</dbReference>
<keyword evidence="7" id="KW-0547">Nucleotide-binding</keyword>
<dbReference type="GO" id="GO:0005525">
    <property type="term" value="F:GTP binding"/>
    <property type="evidence" value="ECO:0007669"/>
    <property type="project" value="UniProtKB-KW"/>
</dbReference>
<dbReference type="EC" id="4.1.99.22" evidence="3"/>
<evidence type="ECO:0000256" key="7">
    <source>
        <dbReference type="ARBA" id="ARBA00022741"/>
    </source>
</evidence>
<proteinExistence type="inferred from homology"/>
<dbReference type="SMART" id="SM00729">
    <property type="entry name" value="Elp3"/>
    <property type="match status" value="1"/>
</dbReference>
<comment type="cofactor">
    <cofactor evidence="1">
        <name>[4Fe-4S] cluster</name>
        <dbReference type="ChEBI" id="CHEBI:49883"/>
    </cofactor>
</comment>
<dbReference type="InterPro" id="IPR058240">
    <property type="entry name" value="rSAM_sf"/>
</dbReference>
<evidence type="ECO:0000256" key="2">
    <source>
        <dbReference type="ARBA" id="ARBA00005046"/>
    </source>
</evidence>
<keyword evidence="5" id="KW-0949">S-adenosyl-L-methionine</keyword>
<dbReference type="GO" id="GO:0006777">
    <property type="term" value="P:Mo-molybdopterin cofactor biosynthetic process"/>
    <property type="evidence" value="ECO:0007669"/>
    <property type="project" value="UniProtKB-KW"/>
</dbReference>
<dbReference type="WBParaSite" id="maker-uti_cns_0005023-snap-gene-0.4-mRNA-1">
    <property type="protein sequence ID" value="maker-uti_cns_0005023-snap-gene-0.4-mRNA-1"/>
    <property type="gene ID" value="maker-uti_cns_0005023-snap-gene-0.4"/>
</dbReference>
<organism evidence="15 16">
    <name type="scientific">Macrostomum lignano</name>
    <dbReference type="NCBI Taxonomy" id="282301"/>
    <lineage>
        <taxon>Eukaryota</taxon>
        <taxon>Metazoa</taxon>
        <taxon>Spiralia</taxon>
        <taxon>Lophotrochozoa</taxon>
        <taxon>Platyhelminthes</taxon>
        <taxon>Rhabditophora</taxon>
        <taxon>Macrostomorpha</taxon>
        <taxon>Macrostomida</taxon>
        <taxon>Macrostomidae</taxon>
        <taxon>Macrostomum</taxon>
    </lineage>
</organism>
<evidence type="ECO:0000256" key="12">
    <source>
        <dbReference type="ARBA" id="ARBA00023239"/>
    </source>
</evidence>
<dbReference type="InterPro" id="IPR013483">
    <property type="entry name" value="MoaA"/>
</dbReference>
<dbReference type="SFLD" id="SFLDG01383">
    <property type="entry name" value="cyclic_pyranopterin_phosphate"/>
    <property type="match status" value="1"/>
</dbReference>
<keyword evidence="10" id="KW-0342">GTP-binding</keyword>
<keyword evidence="4" id="KW-0004">4Fe-4S</keyword>
<dbReference type="GO" id="GO:0051539">
    <property type="term" value="F:4 iron, 4 sulfur cluster binding"/>
    <property type="evidence" value="ECO:0007669"/>
    <property type="project" value="UniProtKB-KW"/>
</dbReference>
<evidence type="ECO:0000256" key="3">
    <source>
        <dbReference type="ARBA" id="ARBA00012167"/>
    </source>
</evidence>
<dbReference type="SUPFAM" id="SSF102114">
    <property type="entry name" value="Radical SAM enzymes"/>
    <property type="match status" value="1"/>
</dbReference>
<evidence type="ECO:0000313" key="17">
    <source>
        <dbReference type="WBParaSite" id="maker-uti_cns_0005411-snap-gene-0.11-mRNA-1"/>
    </source>
</evidence>
<keyword evidence="8" id="KW-0408">Iron</keyword>
<accession>A0A1I8H987</accession>
<evidence type="ECO:0000256" key="10">
    <source>
        <dbReference type="ARBA" id="ARBA00023134"/>
    </source>
</evidence>
<evidence type="ECO:0000256" key="11">
    <source>
        <dbReference type="ARBA" id="ARBA00023150"/>
    </source>
</evidence>
<dbReference type="SFLD" id="SFLDS00029">
    <property type="entry name" value="Radical_SAM"/>
    <property type="match status" value="1"/>
</dbReference>
<evidence type="ECO:0000256" key="8">
    <source>
        <dbReference type="ARBA" id="ARBA00023004"/>
    </source>
</evidence>
<reference evidence="16 17" key="1">
    <citation type="submission" date="2016-11" db="UniProtKB">
        <authorList>
            <consortium name="WormBaseParasite"/>
        </authorList>
    </citation>
    <scope>IDENTIFICATION</scope>
</reference>
<evidence type="ECO:0000256" key="13">
    <source>
        <dbReference type="ARBA" id="ARBA00048697"/>
    </source>
</evidence>
<comment type="catalytic activity">
    <reaction evidence="13">
        <text>GTP + AH2 + S-adenosyl-L-methionine = (8S)-3',8-cyclo-7,8-dihydroguanosine 5'-triphosphate + 5'-deoxyadenosine + L-methionine + A + H(+)</text>
        <dbReference type="Rhea" id="RHEA:49576"/>
        <dbReference type="ChEBI" id="CHEBI:13193"/>
        <dbReference type="ChEBI" id="CHEBI:15378"/>
        <dbReference type="ChEBI" id="CHEBI:17319"/>
        <dbReference type="ChEBI" id="CHEBI:17499"/>
        <dbReference type="ChEBI" id="CHEBI:37565"/>
        <dbReference type="ChEBI" id="CHEBI:57844"/>
        <dbReference type="ChEBI" id="CHEBI:59789"/>
        <dbReference type="ChEBI" id="CHEBI:131766"/>
        <dbReference type="EC" id="4.1.99.22"/>
    </reaction>
</comment>
<dbReference type="PROSITE" id="PS01305">
    <property type="entry name" value="MOAA_NIFB_PQQE"/>
    <property type="match status" value="1"/>
</dbReference>
<keyword evidence="9" id="KW-0411">Iron-sulfur</keyword>
<dbReference type="SFLD" id="SFLDG01386">
    <property type="entry name" value="main_SPASM_domain-containing"/>
    <property type="match status" value="1"/>
</dbReference>